<dbReference type="Proteomes" id="UP000356253">
    <property type="component" value="Unassembled WGS sequence"/>
</dbReference>
<dbReference type="EMBL" id="CABVMM010000003">
    <property type="protein sequence ID" value="VVU99729.1"/>
    <property type="molecule type" value="Genomic_DNA"/>
</dbReference>
<sequence length="427" mass="48104">MIEKGGAKVLILAALIELLFALGQQNLIISISGFGLYLIVAFILKPYESLLVTTFLIPNQRLLTIGGGGISIINIILIMIFLKILFTRFKNPIQLKIVSIIMIFYCLLVSIINFELTTLLLALKIVLLFYILNYFVSKSINEATIIKPILFFVLGVVFTGIIGIFLEGGVVLGTSERYSGGDINNANILSSQFSFSIALLLILGLTSLVKKKYIYIIMLFLFFFGLLTQSRSFLLSIVFILLGYLLSLFKFRYLANGILISIFFFFFIIASDYYFPTLIEKLINAPIDRVLNPKGGDVSSGRSALWLSYLNAFLKDPTALMLGKGAYNTQEQYDLDQVAHNSIIETVAAVGLIGLMLFLNMFYVFYSFYKKNIVRINKVNFIIYLPLVIIFINGMTQHSFVNMGTIWQFCVWILLFVSVATLKKVKL</sequence>
<evidence type="ECO:0000313" key="1">
    <source>
        <dbReference type="EMBL" id="VVU99729.1"/>
    </source>
</evidence>
<keyword evidence="2" id="KW-1185">Reference proteome</keyword>
<gene>
    <name evidence="1" type="ORF">FVB9532_00986</name>
</gene>
<name>A0AC61Y5J7_9FLAO</name>
<accession>A0AC61Y5J7</accession>
<protein>
    <submittedName>
        <fullName evidence="1">Uncharacterized protein</fullName>
    </submittedName>
</protein>
<reference evidence="1" key="1">
    <citation type="submission" date="2019-09" db="EMBL/GenBank/DDBJ databases">
        <authorList>
            <person name="Rodrigo-Torres L."/>
            <person name="Arahal R. D."/>
            <person name="Lucena T."/>
        </authorList>
    </citation>
    <scope>NUCLEOTIDE SEQUENCE</scope>
    <source>
        <strain evidence="1">ISS653</strain>
    </source>
</reference>
<evidence type="ECO:0000313" key="2">
    <source>
        <dbReference type="Proteomes" id="UP000356253"/>
    </source>
</evidence>
<proteinExistence type="predicted"/>
<comment type="caution">
    <text evidence="1">The sequence shown here is derived from an EMBL/GenBank/DDBJ whole genome shotgun (WGS) entry which is preliminary data.</text>
</comment>
<organism evidence="1 2">
    <name type="scientific">Mesonia oceanica</name>
    <dbReference type="NCBI Taxonomy" id="2687242"/>
    <lineage>
        <taxon>Bacteria</taxon>
        <taxon>Pseudomonadati</taxon>
        <taxon>Bacteroidota</taxon>
        <taxon>Flavobacteriia</taxon>
        <taxon>Flavobacteriales</taxon>
        <taxon>Flavobacteriaceae</taxon>
        <taxon>Mesonia</taxon>
    </lineage>
</organism>